<dbReference type="InterPro" id="IPR023214">
    <property type="entry name" value="HAD_sf"/>
</dbReference>
<dbReference type="PANTHER" id="PTHR43611">
    <property type="entry name" value="ALPHA-D-GLUCOSE 1-PHOSPHATE PHOSPHATASE"/>
    <property type="match status" value="1"/>
</dbReference>
<dbReference type="CDD" id="cd02603">
    <property type="entry name" value="HAD_sEH-N_like"/>
    <property type="match status" value="1"/>
</dbReference>
<proteinExistence type="predicted"/>
<dbReference type="PRINTS" id="PR00413">
    <property type="entry name" value="HADHALOGNASE"/>
</dbReference>
<dbReference type="AlphaFoldDB" id="A0A9D9HEG4"/>
<dbReference type="Pfam" id="PF00702">
    <property type="entry name" value="Hydrolase"/>
    <property type="match status" value="1"/>
</dbReference>
<dbReference type="EMBL" id="JADIMR010000050">
    <property type="protein sequence ID" value="MBO8446822.1"/>
    <property type="molecule type" value="Genomic_DNA"/>
</dbReference>
<dbReference type="Proteomes" id="UP000823637">
    <property type="component" value="Unassembled WGS sequence"/>
</dbReference>
<dbReference type="PANTHER" id="PTHR43611:SF3">
    <property type="entry name" value="FLAVIN MONONUCLEOTIDE HYDROLASE 1, CHLOROPLATIC"/>
    <property type="match status" value="1"/>
</dbReference>
<dbReference type="SFLD" id="SFLDG01129">
    <property type="entry name" value="C1.5:_HAD__Beta-PGM__Phosphata"/>
    <property type="match status" value="1"/>
</dbReference>
<dbReference type="Gene3D" id="1.10.150.240">
    <property type="entry name" value="Putative phosphatase, domain 2"/>
    <property type="match status" value="1"/>
</dbReference>
<reference evidence="1" key="2">
    <citation type="journal article" date="2021" name="PeerJ">
        <title>Extensive microbial diversity within the chicken gut microbiome revealed by metagenomics and culture.</title>
        <authorList>
            <person name="Gilroy R."/>
            <person name="Ravi A."/>
            <person name="Getino M."/>
            <person name="Pursley I."/>
            <person name="Horton D.L."/>
            <person name="Alikhan N.F."/>
            <person name="Baker D."/>
            <person name="Gharbi K."/>
            <person name="Hall N."/>
            <person name="Watson M."/>
            <person name="Adriaenssens E.M."/>
            <person name="Foster-Nyarko E."/>
            <person name="Jarju S."/>
            <person name="Secka A."/>
            <person name="Antonio M."/>
            <person name="Oren A."/>
            <person name="Chaudhuri R.R."/>
            <person name="La Ragione R."/>
            <person name="Hildebrand F."/>
            <person name="Pallen M.J."/>
        </authorList>
    </citation>
    <scope>NUCLEOTIDE SEQUENCE</scope>
    <source>
        <strain evidence="1">D3-1215</strain>
    </source>
</reference>
<gene>
    <name evidence="1" type="ORF">IAC32_03640</name>
</gene>
<dbReference type="SUPFAM" id="SSF56784">
    <property type="entry name" value="HAD-like"/>
    <property type="match status" value="1"/>
</dbReference>
<dbReference type="NCBIfam" id="TIGR01509">
    <property type="entry name" value="HAD-SF-IA-v3"/>
    <property type="match status" value="1"/>
</dbReference>
<dbReference type="SFLD" id="SFLDS00003">
    <property type="entry name" value="Haloacid_Dehalogenase"/>
    <property type="match status" value="1"/>
</dbReference>
<organism evidence="1 2">
    <name type="scientific">Candidatus Enterocola intestinipullorum</name>
    <dbReference type="NCBI Taxonomy" id="2840783"/>
    <lineage>
        <taxon>Bacteria</taxon>
        <taxon>Pseudomonadati</taxon>
        <taxon>Bacteroidota</taxon>
        <taxon>Bacteroidia</taxon>
        <taxon>Bacteroidales</taxon>
        <taxon>Candidatus Enterocola</taxon>
    </lineage>
</organism>
<dbReference type="Gene3D" id="3.40.50.1000">
    <property type="entry name" value="HAD superfamily/HAD-like"/>
    <property type="match status" value="1"/>
</dbReference>
<sequence>MKVKNIIFDMGGVLINLDQQRCMDSFKKLGFKDIETYIDPYTQEGFFSDFETGNMSNEEFFARAKANCRPGVTDEEITSAWNSFLLDIPKKKLDQISELRKNFKTFLLSNTNALHFPWICEKYHFEEYFDKCYTSYRVHYVKPDPRIFSHLLKDAGIKASESLFIDDSPANIAAASNLGFNTHLAKEKEDFTQLFLTLQPL</sequence>
<dbReference type="InterPro" id="IPR006439">
    <property type="entry name" value="HAD-SF_hydro_IA"/>
</dbReference>
<evidence type="ECO:0000313" key="2">
    <source>
        <dbReference type="Proteomes" id="UP000823637"/>
    </source>
</evidence>
<accession>A0A9D9HEG4</accession>
<reference evidence="1" key="1">
    <citation type="submission" date="2020-10" db="EMBL/GenBank/DDBJ databases">
        <authorList>
            <person name="Gilroy R."/>
        </authorList>
    </citation>
    <scope>NUCLEOTIDE SEQUENCE</scope>
    <source>
        <strain evidence="1">D3-1215</strain>
    </source>
</reference>
<dbReference type="InterPro" id="IPR036412">
    <property type="entry name" value="HAD-like_sf"/>
</dbReference>
<evidence type="ECO:0000313" key="1">
    <source>
        <dbReference type="EMBL" id="MBO8446822.1"/>
    </source>
</evidence>
<comment type="caution">
    <text evidence="1">The sequence shown here is derived from an EMBL/GenBank/DDBJ whole genome shotgun (WGS) entry which is preliminary data.</text>
</comment>
<dbReference type="InterPro" id="IPR023198">
    <property type="entry name" value="PGP-like_dom2"/>
</dbReference>
<protein>
    <submittedName>
        <fullName evidence="1">HAD family phosphatase</fullName>
    </submittedName>
</protein>
<name>A0A9D9HEG4_9BACT</name>